<evidence type="ECO:0000313" key="3">
    <source>
        <dbReference type="Proteomes" id="UP000003188"/>
    </source>
</evidence>
<keyword evidence="1" id="KW-0472">Membrane</keyword>
<dbReference type="Proteomes" id="UP000003188">
    <property type="component" value="Unassembled WGS sequence"/>
</dbReference>
<evidence type="ECO:0000256" key="1">
    <source>
        <dbReference type="SAM" id="Phobius"/>
    </source>
</evidence>
<dbReference type="NCBIfam" id="TIGR01167">
    <property type="entry name" value="LPXTG_anchor"/>
    <property type="match status" value="1"/>
</dbReference>
<reference evidence="2 3" key="1">
    <citation type="submission" date="2008-03" db="EMBL/GenBank/DDBJ databases">
        <authorList>
            <person name="Paulsen I."/>
            <person name="Sebastian Y."/>
        </authorList>
    </citation>
    <scope>NUCLEOTIDE SEQUENCE [LARGE SCALE GENOMIC DNA]</scope>
    <source>
        <strain evidence="3">D str. JGS1721</strain>
    </source>
</reference>
<protein>
    <submittedName>
        <fullName evidence="2">Collagen adhesion protein</fullName>
    </submittedName>
</protein>
<keyword evidence="1" id="KW-0812">Transmembrane</keyword>
<keyword evidence="1" id="KW-1133">Transmembrane helix</keyword>
<sequence length="49" mass="5250">MVKCNLTNKKFEIVKTGSSFDVNALIPFGIILVSGGLGALILSKKRKLS</sequence>
<name>B1V348_CLOPF</name>
<proteinExistence type="predicted"/>
<feature type="transmembrane region" description="Helical" evidence="1">
    <location>
        <begin position="24"/>
        <end position="43"/>
    </location>
</feature>
<comment type="caution">
    <text evidence="2">The sequence shown here is derived from an EMBL/GenBank/DDBJ whole genome shotgun (WGS) entry which is preliminary data.</text>
</comment>
<gene>
    <name evidence="2" type="ORF">CJD_A0484</name>
</gene>
<evidence type="ECO:0000313" key="2">
    <source>
        <dbReference type="EMBL" id="EDT71794.1"/>
    </source>
</evidence>
<organism evidence="2 3">
    <name type="scientific">Clostridium perfringens D str. JGS1721</name>
    <dbReference type="NCBI Taxonomy" id="488537"/>
    <lineage>
        <taxon>Bacteria</taxon>
        <taxon>Bacillati</taxon>
        <taxon>Bacillota</taxon>
        <taxon>Clostridia</taxon>
        <taxon>Eubacteriales</taxon>
        <taxon>Clostridiaceae</taxon>
        <taxon>Clostridium</taxon>
    </lineage>
</organism>
<dbReference type="EMBL" id="ABOO01000017">
    <property type="protein sequence ID" value="EDT71794.1"/>
    <property type="molecule type" value="Genomic_DNA"/>
</dbReference>
<dbReference type="AlphaFoldDB" id="B1V348"/>
<accession>B1V348</accession>